<dbReference type="HAMAP" id="MF_02006">
    <property type="entry name" value="Tyr_tRNA_synth_type1"/>
    <property type="match status" value="1"/>
</dbReference>
<dbReference type="eggNOG" id="COG0162">
    <property type="taxonomic scope" value="Bacteria"/>
</dbReference>
<dbReference type="InterPro" id="IPR014729">
    <property type="entry name" value="Rossmann-like_a/b/a_fold"/>
</dbReference>
<evidence type="ECO:0000256" key="5">
    <source>
        <dbReference type="ARBA" id="ARBA00022917"/>
    </source>
</evidence>
<dbReference type="NCBIfam" id="TIGR00234">
    <property type="entry name" value="tyrS"/>
    <property type="match status" value="1"/>
</dbReference>
<dbReference type="InterPro" id="IPR002307">
    <property type="entry name" value="Tyr-tRNA-ligase"/>
</dbReference>
<dbReference type="InterPro" id="IPR054608">
    <property type="entry name" value="SYY-like_C"/>
</dbReference>
<dbReference type="Pfam" id="PF00579">
    <property type="entry name" value="tRNA-synt_1b"/>
    <property type="match status" value="1"/>
</dbReference>
<dbReference type="InterPro" id="IPR002305">
    <property type="entry name" value="aa-tRNA-synth_Ic"/>
</dbReference>
<comment type="similarity">
    <text evidence="8">Belongs to the class-I aminoacyl-tRNA synthetase family. TyrS type 1 subfamily.</text>
</comment>
<comment type="catalytic activity">
    <reaction evidence="7 8">
        <text>tRNA(Tyr) + L-tyrosine + ATP = L-tyrosyl-tRNA(Tyr) + AMP + diphosphate + H(+)</text>
        <dbReference type="Rhea" id="RHEA:10220"/>
        <dbReference type="Rhea" id="RHEA-COMP:9706"/>
        <dbReference type="Rhea" id="RHEA-COMP:9707"/>
        <dbReference type="ChEBI" id="CHEBI:15378"/>
        <dbReference type="ChEBI" id="CHEBI:30616"/>
        <dbReference type="ChEBI" id="CHEBI:33019"/>
        <dbReference type="ChEBI" id="CHEBI:58315"/>
        <dbReference type="ChEBI" id="CHEBI:78442"/>
        <dbReference type="ChEBI" id="CHEBI:78536"/>
        <dbReference type="ChEBI" id="CHEBI:456215"/>
        <dbReference type="EC" id="6.1.1.1"/>
    </reaction>
</comment>
<dbReference type="FunFam" id="1.10.240.10:FF:000001">
    <property type="entry name" value="Tyrosine--tRNA ligase"/>
    <property type="match status" value="1"/>
</dbReference>
<dbReference type="RefSeq" id="WP_074642005.1">
    <property type="nucleotide sequence ID" value="NZ_FOFU01000003.1"/>
</dbReference>
<feature type="binding site" evidence="8">
    <location>
        <position position="163"/>
    </location>
    <ligand>
        <name>L-tyrosine</name>
        <dbReference type="ChEBI" id="CHEBI:58315"/>
    </ligand>
</feature>
<keyword evidence="4 9" id="KW-0694">RNA-binding</keyword>
<comment type="subcellular location">
    <subcellularLocation>
        <location evidence="8">Cytoplasm</location>
    </subcellularLocation>
</comment>
<evidence type="ECO:0000313" key="11">
    <source>
        <dbReference type="EMBL" id="SEQ20298.1"/>
    </source>
</evidence>
<name>A0A1H9E5W1_9SPIR</name>
<dbReference type="CDD" id="cd00165">
    <property type="entry name" value="S4"/>
    <property type="match status" value="1"/>
</dbReference>
<dbReference type="Proteomes" id="UP000182360">
    <property type="component" value="Unassembled WGS sequence"/>
</dbReference>
<dbReference type="STRING" id="163.SAMN04487775_1055"/>
<dbReference type="PANTHER" id="PTHR11766:SF0">
    <property type="entry name" value="TYROSINE--TRNA LIGASE, MITOCHONDRIAL"/>
    <property type="match status" value="1"/>
</dbReference>
<evidence type="ECO:0000256" key="3">
    <source>
        <dbReference type="ARBA" id="ARBA00022840"/>
    </source>
</evidence>
<dbReference type="Gene3D" id="3.10.290.10">
    <property type="entry name" value="RNA-binding S4 domain"/>
    <property type="match status" value="1"/>
</dbReference>
<evidence type="ECO:0000256" key="2">
    <source>
        <dbReference type="ARBA" id="ARBA00022741"/>
    </source>
</evidence>
<comment type="subunit">
    <text evidence="8">Homodimer.</text>
</comment>
<dbReference type="SUPFAM" id="SSF55174">
    <property type="entry name" value="Alpha-L RNA-binding motif"/>
    <property type="match status" value="1"/>
</dbReference>
<dbReference type="GO" id="GO:0005829">
    <property type="term" value="C:cytosol"/>
    <property type="evidence" value="ECO:0007669"/>
    <property type="project" value="TreeGrafter"/>
</dbReference>
<dbReference type="InterPro" id="IPR001412">
    <property type="entry name" value="aa-tRNA-synth_I_CS"/>
</dbReference>
<feature type="binding site" evidence="8">
    <location>
        <position position="167"/>
    </location>
    <ligand>
        <name>L-tyrosine</name>
        <dbReference type="ChEBI" id="CHEBI:58315"/>
    </ligand>
</feature>
<protein>
    <recommendedName>
        <fullName evidence="8">Tyrosine--tRNA ligase</fullName>
        <ecNumber evidence="8">6.1.1.1</ecNumber>
    </recommendedName>
    <alternativeName>
        <fullName evidence="8">Tyrosyl-tRNA synthetase</fullName>
        <shortName evidence="8">TyrRS</shortName>
    </alternativeName>
</protein>
<dbReference type="InterPro" id="IPR002942">
    <property type="entry name" value="S4_RNA-bd"/>
</dbReference>
<evidence type="ECO:0000259" key="10">
    <source>
        <dbReference type="SMART" id="SM00363"/>
    </source>
</evidence>
<gene>
    <name evidence="8" type="primary">tyrS</name>
    <name evidence="11" type="ORF">SAMN04487977_1038</name>
</gene>
<evidence type="ECO:0000256" key="9">
    <source>
        <dbReference type="PROSITE-ProRule" id="PRU00182"/>
    </source>
</evidence>
<dbReference type="Gene3D" id="3.40.50.620">
    <property type="entry name" value="HUPs"/>
    <property type="match status" value="1"/>
</dbReference>
<evidence type="ECO:0000256" key="7">
    <source>
        <dbReference type="ARBA" id="ARBA00048248"/>
    </source>
</evidence>
<keyword evidence="3 8" id="KW-0067">ATP-binding</keyword>
<dbReference type="EMBL" id="FOFU01000003">
    <property type="protein sequence ID" value="SEQ20298.1"/>
    <property type="molecule type" value="Genomic_DNA"/>
</dbReference>
<evidence type="ECO:0000256" key="8">
    <source>
        <dbReference type="HAMAP-Rule" id="MF_02006"/>
    </source>
</evidence>
<dbReference type="AlphaFoldDB" id="A0A1H9E5W1"/>
<dbReference type="SUPFAM" id="SSF52374">
    <property type="entry name" value="Nucleotidylyl transferase"/>
    <property type="match status" value="1"/>
</dbReference>
<feature type="domain" description="RNA-binding S4" evidence="10">
    <location>
        <begin position="345"/>
        <end position="407"/>
    </location>
</feature>
<feature type="short sequence motif" description="'KMSKS' region" evidence="8">
    <location>
        <begin position="223"/>
        <end position="227"/>
    </location>
</feature>
<evidence type="ECO:0000256" key="1">
    <source>
        <dbReference type="ARBA" id="ARBA00022598"/>
    </source>
</evidence>
<dbReference type="PRINTS" id="PR01040">
    <property type="entry name" value="TRNASYNTHTYR"/>
</dbReference>
<comment type="function">
    <text evidence="8">Catalyzes the attachment of tyrosine to tRNA(Tyr) in a two-step reaction: tyrosine is first activated by ATP to form Tyr-AMP and then transferred to the acceptor end of tRNA(Tyr).</text>
</comment>
<evidence type="ECO:0000313" key="12">
    <source>
        <dbReference type="Proteomes" id="UP000182360"/>
    </source>
</evidence>
<keyword evidence="12" id="KW-1185">Reference proteome</keyword>
<dbReference type="EC" id="6.1.1.1" evidence="8"/>
<dbReference type="GO" id="GO:0006437">
    <property type="term" value="P:tyrosyl-tRNA aminoacylation"/>
    <property type="evidence" value="ECO:0007669"/>
    <property type="project" value="UniProtKB-UniRule"/>
</dbReference>
<keyword evidence="8" id="KW-0963">Cytoplasm</keyword>
<keyword evidence="2 8" id="KW-0547">Nucleotide-binding</keyword>
<dbReference type="GO" id="GO:0003723">
    <property type="term" value="F:RNA binding"/>
    <property type="evidence" value="ECO:0007669"/>
    <property type="project" value="UniProtKB-KW"/>
</dbReference>
<dbReference type="InterPro" id="IPR024088">
    <property type="entry name" value="Tyr-tRNA-ligase_bac-type"/>
</dbReference>
<dbReference type="InterPro" id="IPR036986">
    <property type="entry name" value="S4_RNA-bd_sf"/>
</dbReference>
<dbReference type="PROSITE" id="PS50889">
    <property type="entry name" value="S4"/>
    <property type="match status" value="1"/>
</dbReference>
<dbReference type="InterPro" id="IPR024107">
    <property type="entry name" value="Tyr-tRNA-ligase_bac_1"/>
</dbReference>
<feature type="binding site" evidence="8">
    <location>
        <position position="226"/>
    </location>
    <ligand>
        <name>ATP</name>
        <dbReference type="ChEBI" id="CHEBI:30616"/>
    </ligand>
</feature>
<dbReference type="CDD" id="cd00805">
    <property type="entry name" value="TyrRS_core"/>
    <property type="match status" value="1"/>
</dbReference>
<evidence type="ECO:0000256" key="6">
    <source>
        <dbReference type="ARBA" id="ARBA00023146"/>
    </source>
</evidence>
<dbReference type="PROSITE" id="PS00178">
    <property type="entry name" value="AA_TRNA_LIGASE_I"/>
    <property type="match status" value="1"/>
</dbReference>
<dbReference type="SMART" id="SM00363">
    <property type="entry name" value="S4"/>
    <property type="match status" value="1"/>
</dbReference>
<dbReference type="OrthoDB" id="9804243at2"/>
<reference evidence="11 12" key="1">
    <citation type="submission" date="2016-10" db="EMBL/GenBank/DDBJ databases">
        <authorList>
            <person name="de Groot N.N."/>
        </authorList>
    </citation>
    <scope>NUCLEOTIDE SEQUENCE [LARGE SCALE GENOMIC DNA]</scope>
    <source>
        <strain evidence="11 12">B25</strain>
    </source>
</reference>
<dbReference type="Pfam" id="PF22421">
    <property type="entry name" value="SYY_C-terminal"/>
    <property type="match status" value="1"/>
</dbReference>
<keyword evidence="5 8" id="KW-0648">Protein biosynthesis</keyword>
<proteinExistence type="inferred from homology"/>
<organism evidence="11 12">
    <name type="scientific">Treponema bryantii</name>
    <dbReference type="NCBI Taxonomy" id="163"/>
    <lineage>
        <taxon>Bacteria</taxon>
        <taxon>Pseudomonadati</taxon>
        <taxon>Spirochaetota</taxon>
        <taxon>Spirochaetia</taxon>
        <taxon>Spirochaetales</taxon>
        <taxon>Treponemataceae</taxon>
        <taxon>Treponema</taxon>
    </lineage>
</organism>
<feature type="short sequence motif" description="'HIGH' region" evidence="8">
    <location>
        <begin position="40"/>
        <end position="49"/>
    </location>
</feature>
<sequence length="410" mass="46330">MTLFEDLKWRGLIKDVAGEEADLQKVLDGAPFAFYWGTDPTADSLHLGHYSSLCMAKRLANAGHHPVLLCGGATGRIGDPRPTAEREIISEEAVNANIGGIREQIKRLVPTAELVDNYDWWKDRSFLDTLRDIGKYISLNYMLDKDIIRRRLETGITFAEFSYMLLQGFDFVHLFQEKKCIMQVAGSDQWGNITTGVDLIRKMLDGQAYAFTMPLILDATGKKFGKSEGNALWLNKDKTSPYAIYQYLINADDNLVLDYLKVFTFLTKEQIEEVYAQQQAAPETRIAQKTLAWEVVKDLHGKEEADNAVMVSEKLFKGEFKGLSVNDILMGLKGVPNFEFKEELPLVDVLVNNGMASSKREAREFIKNNAISINGETVNDETKVITKDMALEGKIIIFRRGKKKYYIGLI</sequence>
<evidence type="ECO:0000256" key="4">
    <source>
        <dbReference type="ARBA" id="ARBA00022884"/>
    </source>
</evidence>
<feature type="binding site" evidence="8">
    <location>
        <position position="35"/>
    </location>
    <ligand>
        <name>L-tyrosine</name>
        <dbReference type="ChEBI" id="CHEBI:58315"/>
    </ligand>
</feature>
<keyword evidence="6 8" id="KW-0030">Aminoacyl-tRNA synthetase</keyword>
<dbReference type="Gene3D" id="1.10.240.10">
    <property type="entry name" value="Tyrosyl-Transfer RNA Synthetase"/>
    <property type="match status" value="1"/>
</dbReference>
<accession>A0A1H9E5W1</accession>
<dbReference type="PANTHER" id="PTHR11766">
    <property type="entry name" value="TYROSYL-TRNA SYNTHETASE"/>
    <property type="match status" value="1"/>
</dbReference>
<keyword evidence="1 8" id="KW-0436">Ligase</keyword>
<dbReference type="GO" id="GO:0004831">
    <property type="term" value="F:tyrosine-tRNA ligase activity"/>
    <property type="evidence" value="ECO:0007669"/>
    <property type="project" value="UniProtKB-UniRule"/>
</dbReference>
<dbReference type="GO" id="GO:0005524">
    <property type="term" value="F:ATP binding"/>
    <property type="evidence" value="ECO:0007669"/>
    <property type="project" value="UniProtKB-UniRule"/>
</dbReference>